<protein>
    <recommendedName>
        <fullName evidence="1">Peptidase M60 domain-containing protein</fullName>
    </recommendedName>
</protein>
<dbReference type="OrthoDB" id="190276at2"/>
<name>A0A1S2VLB3_9BACT</name>
<dbReference type="InterPro" id="IPR035423">
    <property type="entry name" value="M60-like_N"/>
</dbReference>
<dbReference type="PROSITE" id="PS51723">
    <property type="entry name" value="PEPTIDASE_M60"/>
    <property type="match status" value="1"/>
</dbReference>
<dbReference type="AlphaFoldDB" id="A0A1S2VLB3"/>
<dbReference type="Pfam" id="PF13402">
    <property type="entry name" value="Peptidase_M60"/>
    <property type="match status" value="1"/>
</dbReference>
<dbReference type="InterPro" id="IPR042279">
    <property type="entry name" value="Pep_M60_3"/>
</dbReference>
<evidence type="ECO:0000313" key="2">
    <source>
        <dbReference type="EMBL" id="OIN59567.1"/>
    </source>
</evidence>
<sequence>MKPLNSVAGPLCFIFILLCLTGCNKKDNLSPSGIKDEEFPDNPTSFIFHQSINAESDRERLGLNLQWADFEPTGLYAPPGPGSRLLINVKNLSGKSLPTLIIGTYYRYNAKLFPDEIRLTAGQNTVEISGPGGMLYIRYTSENPDTNDRVKIDFLGGALRAPLFTNGTTAKHWQWQLEKYKNVPDVTLISDYALQVYSLSSAILWKDQNIPAVLKNVDKIIGIENDISGLVNDNSSIHSITKHKVLMTQTDIPNSYMFASNYITAYKSPTHYRAFSNSIVEGNDEGWGPWHELGHMHQQSAWTWQEVGEVTVNIYSLAVERTLGIKPSRLTESGSWTKMVVFTNSTASSKNFNDDNQIDVFTRLCLFDQLRLAFGDTFFKELHRQTRIENPDLKTREEKMEYFMKKASLISGKNLTDFFRKWGFVGVNNGYAAIKSLNLPAPDSDLTLLRE</sequence>
<dbReference type="Gene3D" id="1.10.390.30">
    <property type="entry name" value="Peptidase M60, enhancin-like domain 3"/>
    <property type="match status" value="1"/>
</dbReference>
<organism evidence="2 3">
    <name type="scientific">Arsenicibacter rosenii</name>
    <dbReference type="NCBI Taxonomy" id="1750698"/>
    <lineage>
        <taxon>Bacteria</taxon>
        <taxon>Pseudomonadati</taxon>
        <taxon>Bacteroidota</taxon>
        <taxon>Cytophagia</taxon>
        <taxon>Cytophagales</taxon>
        <taxon>Spirosomataceae</taxon>
        <taxon>Arsenicibacter</taxon>
    </lineage>
</organism>
<dbReference type="Gene3D" id="2.60.120.1250">
    <property type="entry name" value="Peptidase M60, enhancin-like domain 1"/>
    <property type="match status" value="1"/>
</dbReference>
<dbReference type="PANTHER" id="PTHR15730:SF5">
    <property type="entry name" value="SI:CH211-210B2.2-RELATED"/>
    <property type="match status" value="1"/>
</dbReference>
<dbReference type="EMBL" id="MORL01000003">
    <property type="protein sequence ID" value="OIN59567.1"/>
    <property type="molecule type" value="Genomic_DNA"/>
</dbReference>
<accession>A0A1S2VLB3</accession>
<evidence type="ECO:0000313" key="3">
    <source>
        <dbReference type="Proteomes" id="UP000181790"/>
    </source>
</evidence>
<reference evidence="2 3" key="1">
    <citation type="submission" date="2016-10" db="EMBL/GenBank/DDBJ databases">
        <title>Arsenicibacter rosenii gen. nov., sp. nov., an efficient arsenic-methylating bacterium isolated from an arsenic-contaminated paddy soil.</title>
        <authorList>
            <person name="Huang K."/>
        </authorList>
    </citation>
    <scope>NUCLEOTIDE SEQUENCE [LARGE SCALE GENOMIC DNA]</scope>
    <source>
        <strain evidence="2 3">SM-1</strain>
    </source>
</reference>
<dbReference type="PANTHER" id="PTHR15730">
    <property type="entry name" value="EXPERIMENTAL AUTOIMMUNE PROSTATITIS ANTIGEN 2-RELATED"/>
    <property type="match status" value="1"/>
</dbReference>
<dbReference type="Proteomes" id="UP000181790">
    <property type="component" value="Unassembled WGS sequence"/>
</dbReference>
<keyword evidence="3" id="KW-1185">Reference proteome</keyword>
<dbReference type="InterPro" id="IPR031161">
    <property type="entry name" value="Peptidase_M60_dom"/>
</dbReference>
<feature type="domain" description="Peptidase M60" evidence="1">
    <location>
        <begin position="68"/>
        <end position="375"/>
    </location>
</feature>
<proteinExistence type="predicted"/>
<dbReference type="Gene3D" id="3.40.390.80">
    <property type="entry name" value="Peptidase M60, enhancin-like domain 2"/>
    <property type="match status" value="1"/>
</dbReference>
<comment type="caution">
    <text evidence="2">The sequence shown here is derived from an EMBL/GenBank/DDBJ whole genome shotgun (WGS) entry which is preliminary data.</text>
</comment>
<dbReference type="Pfam" id="PF17291">
    <property type="entry name" value="M60-like_N"/>
    <property type="match status" value="1"/>
</dbReference>
<gene>
    <name evidence="2" type="ORF">BLX24_06745</name>
</gene>
<dbReference type="InterPro" id="IPR051244">
    <property type="entry name" value="TCAF"/>
</dbReference>
<dbReference type="RefSeq" id="WP_071502362.1">
    <property type="nucleotide sequence ID" value="NZ_MORL01000003.1"/>
</dbReference>
<dbReference type="SMART" id="SM01276">
    <property type="entry name" value="M60-like"/>
    <property type="match status" value="1"/>
</dbReference>
<evidence type="ECO:0000259" key="1">
    <source>
        <dbReference type="PROSITE" id="PS51723"/>
    </source>
</evidence>